<dbReference type="PRINTS" id="PR00830">
    <property type="entry name" value="ENDOLAPTASE"/>
</dbReference>
<organism evidence="5 6">
    <name type="scientific">Pseudazoarcus pumilus</name>
    <dbReference type="NCBI Taxonomy" id="2067960"/>
    <lineage>
        <taxon>Bacteria</taxon>
        <taxon>Pseudomonadati</taxon>
        <taxon>Pseudomonadota</taxon>
        <taxon>Betaproteobacteria</taxon>
        <taxon>Rhodocyclales</taxon>
        <taxon>Zoogloeaceae</taxon>
        <taxon>Pseudazoarcus</taxon>
    </lineage>
</organism>
<dbReference type="GO" id="GO:0005524">
    <property type="term" value="F:ATP binding"/>
    <property type="evidence" value="ECO:0007669"/>
    <property type="project" value="InterPro"/>
</dbReference>
<evidence type="ECO:0000313" key="5">
    <source>
        <dbReference type="EMBL" id="AUN94343.1"/>
    </source>
</evidence>
<feature type="region of interest" description="Disordered" evidence="3">
    <location>
        <begin position="791"/>
        <end position="813"/>
    </location>
</feature>
<dbReference type="Gene3D" id="3.40.50.300">
    <property type="entry name" value="P-loop containing nucleotide triphosphate hydrolases"/>
    <property type="match status" value="2"/>
</dbReference>
<dbReference type="Pfam" id="PF05362">
    <property type="entry name" value="Lon_C"/>
    <property type="match status" value="1"/>
</dbReference>
<protein>
    <recommendedName>
        <fullName evidence="2">endopeptidase La</fullName>
        <ecNumber evidence="2">3.4.21.53</ecNumber>
    </recommendedName>
</protein>
<feature type="active site" evidence="2">
    <location>
        <position position="651"/>
    </location>
</feature>
<gene>
    <name evidence="5" type="ORF">C0099_04955</name>
</gene>
<comment type="similarity">
    <text evidence="2">Belongs to the peptidase S16 family.</text>
</comment>
<feature type="active site" evidence="2">
    <location>
        <position position="694"/>
    </location>
</feature>
<dbReference type="Gene3D" id="3.30.230.10">
    <property type="match status" value="1"/>
</dbReference>
<dbReference type="EMBL" id="CP025682">
    <property type="protein sequence ID" value="AUN94343.1"/>
    <property type="molecule type" value="Genomic_DNA"/>
</dbReference>
<dbReference type="Pfam" id="PF20436">
    <property type="entry name" value="LonB_AAA-LID"/>
    <property type="match status" value="1"/>
</dbReference>
<proteinExistence type="inferred from homology"/>
<feature type="domain" description="Lon proteolytic" evidence="4">
    <location>
        <begin position="561"/>
        <end position="756"/>
    </location>
</feature>
<name>A0A2I6S507_9RHOO</name>
<keyword evidence="1 2" id="KW-0645">Protease</keyword>
<dbReference type="SUPFAM" id="SSF54211">
    <property type="entry name" value="Ribosomal protein S5 domain 2-like"/>
    <property type="match status" value="1"/>
</dbReference>
<dbReference type="RefSeq" id="WP_102246413.1">
    <property type="nucleotide sequence ID" value="NZ_CP025682.1"/>
</dbReference>
<dbReference type="GO" id="GO:0030163">
    <property type="term" value="P:protein catabolic process"/>
    <property type="evidence" value="ECO:0007669"/>
    <property type="project" value="InterPro"/>
</dbReference>
<evidence type="ECO:0000256" key="1">
    <source>
        <dbReference type="ARBA" id="ARBA00022670"/>
    </source>
</evidence>
<dbReference type="InterPro" id="IPR008269">
    <property type="entry name" value="Lon_proteolytic"/>
</dbReference>
<dbReference type="InterPro" id="IPR041699">
    <property type="entry name" value="AAA_32"/>
</dbReference>
<dbReference type="InterPro" id="IPR027065">
    <property type="entry name" value="Lon_Prtase"/>
</dbReference>
<sequence>MTASTGLPAERLRTRCDPESLPFETTATLEDLPDDLEQARADEALRFGLAMTHSGYNVYVLGESGTGRHAIVGRLLAELAAKGAVPSDQCYVYNFDDPQRPHLLALPAGWGNQLRLDMQTFVRDLAPAIDAALSSDAHESRIEALQDAHKEREEGALQELGEQCAADALALLRTPEGFVFAPTKDGETMSPEDFDALPKDERERIETAVGTWSERLADLLEEFPGWRKALRESICRAERDALAPTVAHLSRDLRDRYRDILAVQAFLDAVHKDLLDSGIDWGSSGDEDEGGDDDNSGRFQRYLVKLLVDHADTQGAPVVYEDNPGFGNLIGRIEHVVHMGNQVTNFQMIRAGSLHRANGGYLILDAERLFAQPWAWDGLKRSLRSGEIRIEPPAEAQGWNAPVTLEPQPVPCRLKVVLIGSRELFYLLTDHDPDFAELFKVAADFDDEMPRTPQNVNYYAHLLAMLARNVGLLPLDREAVARLVEQGARLAEDAGRLSLYTRKLADLMREADHYAREAGLERVGRLHIDRAIAARARRFGRYSQNVLESIVEGSTLISTDGRRSGQVNGLVVVELAGEHFGHPVRITATARLGDGEVVDIERETELGGAIHTKGVMILTAFLAARYARNRPLSLNASLVFEQSYGYVEGDSASLAELCALLSALADVPLRQGLAITGSVNQFGEAQVIGGVNEKIEGFFDLCAVRGLTGDQGVLIPSASVRHLMLREDVVEAVRRGTFHVYTIDTVDDAMTLLTGMPAGTPDAKGAIPKDTINHRVAVALETMATAQSAWSSGRGAAGARRSRQVGHWRQDGE</sequence>
<dbReference type="Proteomes" id="UP000242205">
    <property type="component" value="Chromosome"/>
</dbReference>
<reference evidence="5 6" key="1">
    <citation type="submission" date="2018-01" db="EMBL/GenBank/DDBJ databases">
        <authorList>
            <person name="Fu G.-Y."/>
        </authorList>
    </citation>
    <scope>NUCLEOTIDE SEQUENCE [LARGE SCALE GENOMIC DNA]</scope>
    <source>
        <strain evidence="5 6">SY39</strain>
    </source>
</reference>
<keyword evidence="2" id="KW-0378">Hydrolase</keyword>
<evidence type="ECO:0000256" key="2">
    <source>
        <dbReference type="PROSITE-ProRule" id="PRU01122"/>
    </source>
</evidence>
<evidence type="ECO:0000313" key="6">
    <source>
        <dbReference type="Proteomes" id="UP000242205"/>
    </source>
</evidence>
<dbReference type="SUPFAM" id="SSF52540">
    <property type="entry name" value="P-loop containing nucleoside triphosphate hydrolases"/>
    <property type="match status" value="1"/>
</dbReference>
<dbReference type="GO" id="GO:0004176">
    <property type="term" value="F:ATP-dependent peptidase activity"/>
    <property type="evidence" value="ECO:0007669"/>
    <property type="project" value="UniProtKB-UniRule"/>
</dbReference>
<dbReference type="AlphaFoldDB" id="A0A2I6S507"/>
<comment type="catalytic activity">
    <reaction evidence="2">
        <text>Hydrolysis of proteins in presence of ATP.</text>
        <dbReference type="EC" id="3.4.21.53"/>
    </reaction>
</comment>
<dbReference type="InterPro" id="IPR046843">
    <property type="entry name" value="LonB_AAA-LID"/>
</dbReference>
<dbReference type="Pfam" id="PF13654">
    <property type="entry name" value="AAA_32"/>
    <property type="match status" value="1"/>
</dbReference>
<dbReference type="GO" id="GO:0004252">
    <property type="term" value="F:serine-type endopeptidase activity"/>
    <property type="evidence" value="ECO:0007669"/>
    <property type="project" value="UniProtKB-UniRule"/>
</dbReference>
<dbReference type="GO" id="GO:0006508">
    <property type="term" value="P:proteolysis"/>
    <property type="evidence" value="ECO:0007669"/>
    <property type="project" value="UniProtKB-KW"/>
</dbReference>
<evidence type="ECO:0000259" key="4">
    <source>
        <dbReference type="PROSITE" id="PS51786"/>
    </source>
</evidence>
<dbReference type="OrthoDB" id="9758568at2"/>
<evidence type="ECO:0000256" key="3">
    <source>
        <dbReference type="SAM" id="MobiDB-lite"/>
    </source>
</evidence>
<accession>A0A2I6S507</accession>
<dbReference type="InterPro" id="IPR046844">
    <property type="entry name" value="Lon-like_helical"/>
</dbReference>
<dbReference type="PANTHER" id="PTHR10046">
    <property type="entry name" value="ATP DEPENDENT LON PROTEASE FAMILY MEMBER"/>
    <property type="match status" value="1"/>
</dbReference>
<dbReference type="InterPro" id="IPR014721">
    <property type="entry name" value="Ribsml_uS5_D2-typ_fold_subgr"/>
</dbReference>
<dbReference type="InterPro" id="IPR027417">
    <property type="entry name" value="P-loop_NTPase"/>
</dbReference>
<dbReference type="Pfam" id="PF20437">
    <property type="entry name" value="LonC_helical"/>
    <property type="match status" value="1"/>
</dbReference>
<dbReference type="EC" id="3.4.21.53" evidence="2"/>
<keyword evidence="2" id="KW-0720">Serine protease</keyword>
<keyword evidence="6" id="KW-1185">Reference proteome</keyword>
<dbReference type="Gene3D" id="1.10.8.60">
    <property type="match status" value="1"/>
</dbReference>
<dbReference type="InterPro" id="IPR020568">
    <property type="entry name" value="Ribosomal_Su5_D2-typ_SF"/>
</dbReference>
<dbReference type="KEGG" id="atw:C0099_04955"/>
<dbReference type="PROSITE" id="PS51786">
    <property type="entry name" value="LON_PROTEOLYTIC"/>
    <property type="match status" value="1"/>
</dbReference>